<dbReference type="Pfam" id="PF00249">
    <property type="entry name" value="Myb_DNA-binding"/>
    <property type="match status" value="1"/>
</dbReference>
<keyword evidence="3" id="KW-0805">Transcription regulation</keyword>
<evidence type="ECO:0000256" key="5">
    <source>
        <dbReference type="ARBA" id="ARBA00023163"/>
    </source>
</evidence>
<keyword evidence="2" id="KW-0677">Repeat</keyword>
<protein>
    <submittedName>
        <fullName evidence="9">Uncharacterized protein</fullName>
    </submittedName>
</protein>
<evidence type="ECO:0000256" key="1">
    <source>
        <dbReference type="ARBA" id="ARBA00004123"/>
    </source>
</evidence>
<dbReference type="InterPro" id="IPR015495">
    <property type="entry name" value="Myb_TF_plants"/>
</dbReference>
<reference evidence="9" key="1">
    <citation type="submission" date="2019-11" db="EMBL/GenBank/DDBJ databases">
        <authorList>
            <person name="Liu Y."/>
            <person name="Hou J."/>
            <person name="Li T.-Q."/>
            <person name="Guan C.-H."/>
            <person name="Wu X."/>
            <person name="Wu H.-Z."/>
            <person name="Ling F."/>
            <person name="Zhang R."/>
            <person name="Shi X.-G."/>
            <person name="Ren J.-P."/>
            <person name="Chen E.-F."/>
            <person name="Sun J.-M."/>
        </authorList>
    </citation>
    <scope>NUCLEOTIDE SEQUENCE</scope>
    <source>
        <strain evidence="9">Adult_tree_wgs_1</strain>
        <tissue evidence="9">Leaves</tissue>
    </source>
</reference>
<feature type="domain" description="HTH myb-type" evidence="8">
    <location>
        <begin position="8"/>
        <end position="62"/>
    </location>
</feature>
<sequence length="170" mass="19391">MRWINYLRPDIKRGNFAPDEEDLIIKLHALLGNRWALIAGRLPGRTDNEVKNYWNSHLKRKLISMGIDPNNHKLNQTLIRPPQDQCISNLVTPKAKTCLDNDRLSDSASCLEDDNMSGSDDQLNLDLTIAVPRPLMPMLEEETEGRDCKELKGILEDRESDGSPTLLLFR</sequence>
<dbReference type="GO" id="GO:0005634">
    <property type="term" value="C:nucleus"/>
    <property type="evidence" value="ECO:0007669"/>
    <property type="project" value="UniProtKB-SubCell"/>
</dbReference>
<feature type="domain" description="Myb-like" evidence="7">
    <location>
        <begin position="8"/>
        <end position="58"/>
    </location>
</feature>
<dbReference type="SUPFAM" id="SSF46689">
    <property type="entry name" value="Homeodomain-like"/>
    <property type="match status" value="1"/>
</dbReference>
<keyword evidence="5" id="KW-0804">Transcription</keyword>
<dbReference type="PANTHER" id="PTHR47994:SF5">
    <property type="entry name" value="F14D16.11-RELATED"/>
    <property type="match status" value="1"/>
</dbReference>
<dbReference type="InterPro" id="IPR017930">
    <property type="entry name" value="Myb_dom"/>
</dbReference>
<evidence type="ECO:0000259" key="8">
    <source>
        <dbReference type="PROSITE" id="PS51294"/>
    </source>
</evidence>
<dbReference type="EMBL" id="WJXA01000008">
    <property type="protein sequence ID" value="KAF7135525.1"/>
    <property type="molecule type" value="Genomic_DNA"/>
</dbReference>
<name>A0A834GK92_RHOSS</name>
<dbReference type="PANTHER" id="PTHR47994">
    <property type="entry name" value="F14D16.11-RELATED"/>
    <property type="match status" value="1"/>
</dbReference>
<evidence type="ECO:0000256" key="6">
    <source>
        <dbReference type="ARBA" id="ARBA00023242"/>
    </source>
</evidence>
<evidence type="ECO:0000259" key="7">
    <source>
        <dbReference type="PROSITE" id="PS50090"/>
    </source>
</evidence>
<evidence type="ECO:0000256" key="2">
    <source>
        <dbReference type="ARBA" id="ARBA00022737"/>
    </source>
</evidence>
<dbReference type="PROSITE" id="PS50090">
    <property type="entry name" value="MYB_LIKE"/>
    <property type="match status" value="1"/>
</dbReference>
<comment type="caution">
    <text evidence="9">The sequence shown here is derived from an EMBL/GenBank/DDBJ whole genome shotgun (WGS) entry which is preliminary data.</text>
</comment>
<evidence type="ECO:0000256" key="3">
    <source>
        <dbReference type="ARBA" id="ARBA00023015"/>
    </source>
</evidence>
<keyword evidence="4" id="KW-0238">DNA-binding</keyword>
<proteinExistence type="predicted"/>
<dbReference type="CDD" id="cd00167">
    <property type="entry name" value="SANT"/>
    <property type="match status" value="1"/>
</dbReference>
<organism evidence="9 10">
    <name type="scientific">Rhododendron simsii</name>
    <name type="common">Sims's rhododendron</name>
    <dbReference type="NCBI Taxonomy" id="118357"/>
    <lineage>
        <taxon>Eukaryota</taxon>
        <taxon>Viridiplantae</taxon>
        <taxon>Streptophyta</taxon>
        <taxon>Embryophyta</taxon>
        <taxon>Tracheophyta</taxon>
        <taxon>Spermatophyta</taxon>
        <taxon>Magnoliopsida</taxon>
        <taxon>eudicotyledons</taxon>
        <taxon>Gunneridae</taxon>
        <taxon>Pentapetalae</taxon>
        <taxon>asterids</taxon>
        <taxon>Ericales</taxon>
        <taxon>Ericaceae</taxon>
        <taxon>Ericoideae</taxon>
        <taxon>Rhodoreae</taxon>
        <taxon>Rhododendron</taxon>
    </lineage>
</organism>
<evidence type="ECO:0000313" key="10">
    <source>
        <dbReference type="Proteomes" id="UP000626092"/>
    </source>
</evidence>
<keyword evidence="10" id="KW-1185">Reference proteome</keyword>
<dbReference type="Proteomes" id="UP000626092">
    <property type="component" value="Unassembled WGS sequence"/>
</dbReference>
<dbReference type="SMART" id="SM00717">
    <property type="entry name" value="SANT"/>
    <property type="match status" value="1"/>
</dbReference>
<evidence type="ECO:0000313" key="9">
    <source>
        <dbReference type="EMBL" id="KAF7135525.1"/>
    </source>
</evidence>
<evidence type="ECO:0000256" key="4">
    <source>
        <dbReference type="ARBA" id="ARBA00023125"/>
    </source>
</evidence>
<dbReference type="InterPro" id="IPR009057">
    <property type="entry name" value="Homeodomain-like_sf"/>
</dbReference>
<dbReference type="OrthoDB" id="2143914at2759"/>
<dbReference type="GO" id="GO:0000976">
    <property type="term" value="F:transcription cis-regulatory region binding"/>
    <property type="evidence" value="ECO:0007669"/>
    <property type="project" value="UniProtKB-ARBA"/>
</dbReference>
<dbReference type="Gene3D" id="1.10.10.60">
    <property type="entry name" value="Homeodomain-like"/>
    <property type="match status" value="1"/>
</dbReference>
<comment type="subcellular location">
    <subcellularLocation>
        <location evidence="1">Nucleus</location>
    </subcellularLocation>
</comment>
<dbReference type="FunFam" id="1.10.10.60:FF:000394">
    <property type="entry name" value="MYB transcription factor"/>
    <property type="match status" value="1"/>
</dbReference>
<gene>
    <name evidence="9" type="ORF">RHSIM_Rhsim08G0085900</name>
</gene>
<dbReference type="InterPro" id="IPR001005">
    <property type="entry name" value="SANT/Myb"/>
</dbReference>
<dbReference type="PROSITE" id="PS51294">
    <property type="entry name" value="HTH_MYB"/>
    <property type="match status" value="1"/>
</dbReference>
<dbReference type="AlphaFoldDB" id="A0A834GK92"/>
<accession>A0A834GK92</accession>
<keyword evidence="6" id="KW-0539">Nucleus</keyword>